<evidence type="ECO:0000313" key="2">
    <source>
        <dbReference type="Proteomes" id="UP000248349"/>
    </source>
</evidence>
<keyword evidence="2" id="KW-1185">Reference proteome</keyword>
<gene>
    <name evidence="1" type="ORF">BP01DRAFT_353875</name>
</gene>
<protein>
    <submittedName>
        <fullName evidence="1">Uncharacterized protein</fullName>
    </submittedName>
</protein>
<dbReference type="GeneID" id="37075514"/>
<dbReference type="RefSeq" id="XP_025433962.1">
    <property type="nucleotide sequence ID" value="XM_025574286.1"/>
</dbReference>
<name>A0A318ZVB1_9EURO</name>
<proteinExistence type="predicted"/>
<dbReference type="AlphaFoldDB" id="A0A318ZVB1"/>
<sequence length="168" mass="17448">MMCYGVAAAIRSLPSTVAIWPSRYHCAGLRSTQETPARASREPVAQRIVGVLRRGQRAAPAGERGDLAPGLMDLVDGLHRVEVVDARLKANLVEDGHAGGLGGGVERSEGWGGEAGGDDGLAVGDGGLHDRGVVGVGDEEDDEVGVGDGRLELCLARKTSRAMAVVLW</sequence>
<dbReference type="Proteomes" id="UP000248349">
    <property type="component" value="Unassembled WGS sequence"/>
</dbReference>
<reference evidence="1 2" key="1">
    <citation type="submission" date="2016-12" db="EMBL/GenBank/DDBJ databases">
        <title>The genomes of Aspergillus section Nigri reveals drivers in fungal speciation.</title>
        <authorList>
            <consortium name="DOE Joint Genome Institute"/>
            <person name="Vesth T.C."/>
            <person name="Nybo J."/>
            <person name="Theobald S."/>
            <person name="Brandl J."/>
            <person name="Frisvad J.C."/>
            <person name="Nielsen K.F."/>
            <person name="Lyhne E.K."/>
            <person name="Kogle M.E."/>
            <person name="Kuo A."/>
            <person name="Riley R."/>
            <person name="Clum A."/>
            <person name="Nolan M."/>
            <person name="Lipzen A."/>
            <person name="Salamov A."/>
            <person name="Henrissat B."/>
            <person name="Wiebenga A."/>
            <person name="De Vries R.P."/>
            <person name="Grigoriev I.V."/>
            <person name="Mortensen U.H."/>
            <person name="Andersen M.R."/>
            <person name="Baker S.E."/>
        </authorList>
    </citation>
    <scope>NUCLEOTIDE SEQUENCE [LARGE SCALE GENOMIC DNA]</scope>
    <source>
        <strain evidence="1 2">JOP 1030-1</strain>
    </source>
</reference>
<evidence type="ECO:0000313" key="1">
    <source>
        <dbReference type="EMBL" id="PYH47980.1"/>
    </source>
</evidence>
<organism evidence="1 2">
    <name type="scientific">Aspergillus saccharolyticus JOP 1030-1</name>
    <dbReference type="NCBI Taxonomy" id="1450539"/>
    <lineage>
        <taxon>Eukaryota</taxon>
        <taxon>Fungi</taxon>
        <taxon>Dikarya</taxon>
        <taxon>Ascomycota</taxon>
        <taxon>Pezizomycotina</taxon>
        <taxon>Eurotiomycetes</taxon>
        <taxon>Eurotiomycetidae</taxon>
        <taxon>Eurotiales</taxon>
        <taxon>Aspergillaceae</taxon>
        <taxon>Aspergillus</taxon>
        <taxon>Aspergillus subgen. Circumdati</taxon>
    </lineage>
</organism>
<dbReference type="EMBL" id="KZ821222">
    <property type="protein sequence ID" value="PYH47980.1"/>
    <property type="molecule type" value="Genomic_DNA"/>
</dbReference>
<accession>A0A318ZVB1</accession>